<dbReference type="PRINTS" id="PR00116">
    <property type="entry name" value="ARGINASE"/>
</dbReference>
<evidence type="ECO:0000313" key="6">
    <source>
        <dbReference type="Proteomes" id="UP000242444"/>
    </source>
</evidence>
<proteinExistence type="inferred from homology"/>
<dbReference type="OrthoDB" id="7331788at2"/>
<keyword evidence="6" id="KW-1185">Reference proteome</keyword>
<dbReference type="Proteomes" id="UP000242444">
    <property type="component" value="Unassembled WGS sequence"/>
</dbReference>
<dbReference type="SUPFAM" id="SSF52768">
    <property type="entry name" value="Arginase/deacetylase"/>
    <property type="match status" value="1"/>
</dbReference>
<protein>
    <submittedName>
        <fullName evidence="5">Arginase</fullName>
    </submittedName>
</protein>
<dbReference type="RefSeq" id="WP_094860767.1">
    <property type="nucleotide sequence ID" value="NZ_NKYE01000001.1"/>
</dbReference>
<dbReference type="AlphaFoldDB" id="A0A263DBV5"/>
<dbReference type="InterPro" id="IPR006035">
    <property type="entry name" value="Ureohydrolase"/>
</dbReference>
<keyword evidence="1" id="KW-0479">Metal-binding</keyword>
<dbReference type="GO" id="GO:0030145">
    <property type="term" value="F:manganese ion binding"/>
    <property type="evidence" value="ECO:0007669"/>
    <property type="project" value="TreeGrafter"/>
</dbReference>
<gene>
    <name evidence="5" type="ORF">CFN78_01990</name>
</gene>
<dbReference type="InParanoid" id="A0A263DBV5"/>
<comment type="similarity">
    <text evidence="4">Belongs to the arginase family.</text>
</comment>
<dbReference type="PANTHER" id="PTHR43782">
    <property type="entry name" value="ARGINASE"/>
    <property type="match status" value="1"/>
</dbReference>
<dbReference type="Pfam" id="PF00491">
    <property type="entry name" value="Arginase"/>
    <property type="match status" value="1"/>
</dbReference>
<dbReference type="PROSITE" id="PS51409">
    <property type="entry name" value="ARGINASE_2"/>
    <property type="match status" value="1"/>
</dbReference>
<dbReference type="EMBL" id="NKYE01000001">
    <property type="protein sequence ID" value="OZM74986.1"/>
    <property type="molecule type" value="Genomic_DNA"/>
</dbReference>
<dbReference type="CDD" id="cd09999">
    <property type="entry name" value="Arginase-like_1"/>
    <property type="match status" value="1"/>
</dbReference>
<dbReference type="PANTHER" id="PTHR43782:SF3">
    <property type="entry name" value="ARGINASE"/>
    <property type="match status" value="1"/>
</dbReference>
<keyword evidence="2" id="KW-0378">Hydrolase</keyword>
<evidence type="ECO:0000256" key="4">
    <source>
        <dbReference type="PROSITE-ProRule" id="PRU00742"/>
    </source>
</evidence>
<sequence length="254" mass="26206">MPIVHVPYHQDERLPPRDIPLAGTPRVTVDPGLPEGDLWERLGELHDATADAVAGIAGTGAVPTVVSGDCLTMLGTVTGLRRAGADPAVVWLDAHGDVHTLDSSTSGYPGGMALRFLLGALPDPVAARLATSPVAEDRVLLVDARDLDPAEETYLATAGIRRCSVPALGPDTVPDGALVLHVDVDVIDEAEVPGLRFPVTGGPSGEAVLAAVRRVLGTGRVAAFDIACPWHPAEGEEAAARRAALLATLTTLSA</sequence>
<evidence type="ECO:0000256" key="1">
    <source>
        <dbReference type="ARBA" id="ARBA00022723"/>
    </source>
</evidence>
<reference evidence="5 6" key="1">
    <citation type="submission" date="2017-07" db="EMBL/GenBank/DDBJ databases">
        <title>Amycolatopsis antarcticus sp. nov., isolated from the surface of an Antarcticus brown macroalga.</title>
        <authorList>
            <person name="Wang J."/>
            <person name="Leiva S."/>
            <person name="Huang J."/>
            <person name="Huang Y."/>
        </authorList>
    </citation>
    <scope>NUCLEOTIDE SEQUENCE [LARGE SCALE GENOMIC DNA]</scope>
    <source>
        <strain evidence="5 6">AU-G6</strain>
    </source>
</reference>
<evidence type="ECO:0000313" key="5">
    <source>
        <dbReference type="EMBL" id="OZM74986.1"/>
    </source>
</evidence>
<dbReference type="InterPro" id="IPR023696">
    <property type="entry name" value="Ureohydrolase_dom_sf"/>
</dbReference>
<evidence type="ECO:0000256" key="3">
    <source>
        <dbReference type="ARBA" id="ARBA00023211"/>
    </source>
</evidence>
<organism evidence="5 6">
    <name type="scientific">Amycolatopsis antarctica</name>
    <dbReference type="NCBI Taxonomy" id="1854586"/>
    <lineage>
        <taxon>Bacteria</taxon>
        <taxon>Bacillati</taxon>
        <taxon>Actinomycetota</taxon>
        <taxon>Actinomycetes</taxon>
        <taxon>Pseudonocardiales</taxon>
        <taxon>Pseudonocardiaceae</taxon>
        <taxon>Amycolatopsis</taxon>
    </lineage>
</organism>
<keyword evidence="3" id="KW-0464">Manganese</keyword>
<dbReference type="GO" id="GO:0005829">
    <property type="term" value="C:cytosol"/>
    <property type="evidence" value="ECO:0007669"/>
    <property type="project" value="TreeGrafter"/>
</dbReference>
<name>A0A263DBV5_9PSEU</name>
<accession>A0A263DBV5</accession>
<comment type="caution">
    <text evidence="5">The sequence shown here is derived from an EMBL/GenBank/DDBJ whole genome shotgun (WGS) entry which is preliminary data.</text>
</comment>
<evidence type="ECO:0000256" key="2">
    <source>
        <dbReference type="ARBA" id="ARBA00022801"/>
    </source>
</evidence>
<dbReference type="GO" id="GO:0004053">
    <property type="term" value="F:arginase activity"/>
    <property type="evidence" value="ECO:0007669"/>
    <property type="project" value="TreeGrafter"/>
</dbReference>
<dbReference type="Gene3D" id="3.40.800.10">
    <property type="entry name" value="Ureohydrolase domain"/>
    <property type="match status" value="1"/>
</dbReference>